<dbReference type="EC" id="2.6.1.9" evidence="11"/>
<proteinExistence type="inferred from homology"/>
<feature type="domain" description="Aminotransferase class I/classII large" evidence="12">
    <location>
        <begin position="46"/>
        <end position="347"/>
    </location>
</feature>
<keyword evidence="8 11" id="KW-0663">Pyridoxal phosphate</keyword>
<dbReference type="PROSITE" id="PS00599">
    <property type="entry name" value="AA_TRANSFER_CLASS_2"/>
    <property type="match status" value="1"/>
</dbReference>
<dbReference type="RefSeq" id="WP_035513938.1">
    <property type="nucleotide sequence ID" value="NZ_KN234746.1"/>
</dbReference>
<dbReference type="Pfam" id="PF00155">
    <property type="entry name" value="Aminotran_1_2"/>
    <property type="match status" value="1"/>
</dbReference>
<keyword evidence="5 11" id="KW-0032">Aminotransferase</keyword>
<keyword evidence="9 11" id="KW-0368">Histidine biosynthesis</keyword>
<evidence type="ECO:0000256" key="10">
    <source>
        <dbReference type="ARBA" id="ARBA00047481"/>
    </source>
</evidence>
<evidence type="ECO:0000313" key="14">
    <source>
        <dbReference type="Proteomes" id="UP000029640"/>
    </source>
</evidence>
<evidence type="ECO:0000256" key="6">
    <source>
        <dbReference type="ARBA" id="ARBA00022605"/>
    </source>
</evidence>
<dbReference type="GO" id="GO:0004400">
    <property type="term" value="F:histidinol-phosphate transaminase activity"/>
    <property type="evidence" value="ECO:0007669"/>
    <property type="project" value="UniProtKB-UniRule"/>
</dbReference>
<evidence type="ECO:0000256" key="3">
    <source>
        <dbReference type="ARBA" id="ARBA00007970"/>
    </source>
</evidence>
<evidence type="ECO:0000256" key="2">
    <source>
        <dbReference type="ARBA" id="ARBA00005011"/>
    </source>
</evidence>
<gene>
    <name evidence="11" type="primary">hisC</name>
    <name evidence="13" type="ORF">HRUBRA_00483</name>
</gene>
<dbReference type="GO" id="GO:0030170">
    <property type="term" value="F:pyridoxal phosphate binding"/>
    <property type="evidence" value="ECO:0007669"/>
    <property type="project" value="InterPro"/>
</dbReference>
<dbReference type="Gene3D" id="3.40.640.10">
    <property type="entry name" value="Type I PLP-dependent aspartate aminotransferase-like (Major domain)"/>
    <property type="match status" value="1"/>
</dbReference>
<dbReference type="NCBIfam" id="TIGR01141">
    <property type="entry name" value="hisC"/>
    <property type="match status" value="1"/>
</dbReference>
<evidence type="ECO:0000259" key="12">
    <source>
        <dbReference type="Pfam" id="PF00155"/>
    </source>
</evidence>
<comment type="caution">
    <text evidence="13">The sequence shown here is derived from an EMBL/GenBank/DDBJ whole genome shotgun (WGS) entry which is preliminary data.</text>
</comment>
<dbReference type="PANTHER" id="PTHR42885:SF2">
    <property type="entry name" value="HISTIDINOL-PHOSPHATE AMINOTRANSFERASE"/>
    <property type="match status" value="1"/>
</dbReference>
<feature type="modified residue" description="N6-(pyridoxal phosphate)lysine" evidence="11">
    <location>
        <position position="211"/>
    </location>
</feature>
<dbReference type="HOGENOM" id="CLU_017584_3_1_6"/>
<keyword evidence="14" id="KW-1185">Reference proteome</keyword>
<comment type="subunit">
    <text evidence="4 11">Homodimer.</text>
</comment>
<comment type="pathway">
    <text evidence="2 11">Amino-acid biosynthesis; L-histidine biosynthesis; L-histidine from 5-phospho-alpha-D-ribose 1-diphosphate: step 7/9.</text>
</comment>
<reference evidence="13 14" key="1">
    <citation type="journal article" date="2014" name="Genome Announc.">
        <title>Genome Sequence of Gammaproteobacterial Pseudohaliea rubra Type Strain DSM 19751, Isolated from Coastal Seawater of the Mediterranean Sea.</title>
        <authorList>
            <person name="Spring S."/>
            <person name="Fiebig A."/>
            <person name="Riedel T."/>
            <person name="Goker M."/>
            <person name="Klenk H.P."/>
        </authorList>
    </citation>
    <scope>NUCLEOTIDE SEQUENCE [LARGE SCALE GENOMIC DNA]</scope>
    <source>
        <strain evidence="13 14">DSM 19751</strain>
    </source>
</reference>
<dbReference type="eggNOG" id="COG0079">
    <property type="taxonomic scope" value="Bacteria"/>
</dbReference>
<dbReference type="AlphaFoldDB" id="A0A095VUG8"/>
<evidence type="ECO:0000256" key="1">
    <source>
        <dbReference type="ARBA" id="ARBA00001933"/>
    </source>
</evidence>
<dbReference type="InterPro" id="IPR015422">
    <property type="entry name" value="PyrdxlP-dep_Trfase_small"/>
</dbReference>
<comment type="similarity">
    <text evidence="3 11">Belongs to the class-II pyridoxal-phosphate-dependent aminotransferase family. Histidinol-phosphate aminotransferase subfamily.</text>
</comment>
<dbReference type="EMBL" id="AUVB01000013">
    <property type="protein sequence ID" value="KGE05010.1"/>
    <property type="molecule type" value="Genomic_DNA"/>
</dbReference>
<dbReference type="InterPro" id="IPR004839">
    <property type="entry name" value="Aminotransferase_I/II_large"/>
</dbReference>
<dbReference type="GO" id="GO:0000105">
    <property type="term" value="P:L-histidine biosynthetic process"/>
    <property type="evidence" value="ECO:0007669"/>
    <property type="project" value="UniProtKB-UniRule"/>
</dbReference>
<dbReference type="HAMAP" id="MF_01023">
    <property type="entry name" value="HisC_aminotrans_2"/>
    <property type="match status" value="1"/>
</dbReference>
<organism evidence="13 14">
    <name type="scientific">Pseudohaliea rubra DSM 19751</name>
    <dbReference type="NCBI Taxonomy" id="1265313"/>
    <lineage>
        <taxon>Bacteria</taxon>
        <taxon>Pseudomonadati</taxon>
        <taxon>Pseudomonadota</taxon>
        <taxon>Gammaproteobacteria</taxon>
        <taxon>Cellvibrionales</taxon>
        <taxon>Halieaceae</taxon>
        <taxon>Pseudohaliea</taxon>
    </lineage>
</organism>
<dbReference type="Proteomes" id="UP000029640">
    <property type="component" value="Unassembled WGS sequence"/>
</dbReference>
<dbReference type="PATRIC" id="fig|1265313.6.peg.480"/>
<dbReference type="STRING" id="1265313.HRUBRA_00483"/>
<evidence type="ECO:0000256" key="5">
    <source>
        <dbReference type="ARBA" id="ARBA00022576"/>
    </source>
</evidence>
<evidence type="ECO:0000256" key="9">
    <source>
        <dbReference type="ARBA" id="ARBA00023102"/>
    </source>
</evidence>
<dbReference type="SUPFAM" id="SSF53383">
    <property type="entry name" value="PLP-dependent transferases"/>
    <property type="match status" value="1"/>
</dbReference>
<dbReference type="Gene3D" id="3.90.1150.10">
    <property type="entry name" value="Aspartate Aminotransferase, domain 1"/>
    <property type="match status" value="1"/>
</dbReference>
<comment type="cofactor">
    <cofactor evidence="1 11">
        <name>pyridoxal 5'-phosphate</name>
        <dbReference type="ChEBI" id="CHEBI:597326"/>
    </cofactor>
</comment>
<dbReference type="InterPro" id="IPR015424">
    <property type="entry name" value="PyrdxlP-dep_Trfase"/>
</dbReference>
<dbReference type="CDD" id="cd00609">
    <property type="entry name" value="AAT_like"/>
    <property type="match status" value="1"/>
</dbReference>
<dbReference type="UniPathway" id="UPA00031">
    <property type="reaction ID" value="UER00012"/>
</dbReference>
<dbReference type="PANTHER" id="PTHR42885">
    <property type="entry name" value="HISTIDINOL-PHOSPHATE AMINOTRANSFERASE-RELATED"/>
    <property type="match status" value="1"/>
</dbReference>
<dbReference type="OrthoDB" id="9813612at2"/>
<evidence type="ECO:0000256" key="4">
    <source>
        <dbReference type="ARBA" id="ARBA00011738"/>
    </source>
</evidence>
<keyword evidence="6 11" id="KW-0028">Amino-acid biosynthesis</keyword>
<accession>A0A095VUG8</accession>
<evidence type="ECO:0000256" key="11">
    <source>
        <dbReference type="HAMAP-Rule" id="MF_01023"/>
    </source>
</evidence>
<protein>
    <recommendedName>
        <fullName evidence="11">Histidinol-phosphate aminotransferase</fullName>
        <ecNumber evidence="11">2.6.1.9</ecNumber>
    </recommendedName>
    <alternativeName>
        <fullName evidence="11">Imidazole acetol-phosphate transaminase</fullName>
    </alternativeName>
</protein>
<dbReference type="InterPro" id="IPR001917">
    <property type="entry name" value="Aminotrans_II_pyridoxalP_BS"/>
</dbReference>
<keyword evidence="7 11" id="KW-0808">Transferase</keyword>
<dbReference type="InterPro" id="IPR015421">
    <property type="entry name" value="PyrdxlP-dep_Trfase_major"/>
</dbReference>
<comment type="catalytic activity">
    <reaction evidence="10 11">
        <text>L-histidinol phosphate + 2-oxoglutarate = 3-(imidazol-4-yl)-2-oxopropyl phosphate + L-glutamate</text>
        <dbReference type="Rhea" id="RHEA:23744"/>
        <dbReference type="ChEBI" id="CHEBI:16810"/>
        <dbReference type="ChEBI" id="CHEBI:29985"/>
        <dbReference type="ChEBI" id="CHEBI:57766"/>
        <dbReference type="ChEBI" id="CHEBI:57980"/>
        <dbReference type="EC" id="2.6.1.9"/>
    </reaction>
</comment>
<evidence type="ECO:0000256" key="7">
    <source>
        <dbReference type="ARBA" id="ARBA00022679"/>
    </source>
</evidence>
<evidence type="ECO:0000313" key="13">
    <source>
        <dbReference type="EMBL" id="KGE05010.1"/>
    </source>
</evidence>
<sequence>MPKHDLACPHLGELTPYQSARRIGGSGDVWLNANESPFPRDPMVMDVSEYHRYPDHGPAQVHTAYARYAGVDPSRVLALRGADEAIDLLVRGYCRAGADRILLCGPTYGMYELCAKVQDAGIVDVPLDADDRLDVEAICAVNNVRVVFLCHPNNPTGNALNHADLEAVIAHFAGRALVVVDEAYIEFCPERTVVPLLETHEHLVVVRTLSKAFGLAGVHVGFLLAGADVMDTMRKIVAPYPLADPCAQIALHALADEGLARMRREVELLAAERDSFAAALDTLPCVAHVRPSATNFVTATFPRVETAWAALLADGIVARRMPHPRLADAIRFTVGSAADMQRVLKALAPLPGD</sequence>
<name>A0A095VUG8_9GAMM</name>
<dbReference type="InterPro" id="IPR005861">
    <property type="entry name" value="HisP_aminotrans"/>
</dbReference>
<evidence type="ECO:0000256" key="8">
    <source>
        <dbReference type="ARBA" id="ARBA00022898"/>
    </source>
</evidence>